<proteinExistence type="predicted"/>
<name>A0A2T6ZZH8_TUBBO</name>
<dbReference type="AlphaFoldDB" id="A0A2T6ZZH8"/>
<keyword evidence="3" id="KW-1185">Reference proteome</keyword>
<evidence type="ECO:0000313" key="2">
    <source>
        <dbReference type="EMBL" id="PUU80884.1"/>
    </source>
</evidence>
<comment type="caution">
    <text evidence="2">The sequence shown here is derived from an EMBL/GenBank/DDBJ whole genome shotgun (WGS) entry which is preliminary data.</text>
</comment>
<gene>
    <name evidence="2" type="ORF">B9Z19DRAFT_1100050</name>
</gene>
<dbReference type="OrthoDB" id="3233795at2759"/>
<evidence type="ECO:0000313" key="3">
    <source>
        <dbReference type="Proteomes" id="UP000244722"/>
    </source>
</evidence>
<accession>A0A2T6ZZH8</accession>
<dbReference type="EMBL" id="NESQ01000054">
    <property type="protein sequence ID" value="PUU80884.1"/>
    <property type="molecule type" value="Genomic_DNA"/>
</dbReference>
<feature type="signal peptide" evidence="1">
    <location>
        <begin position="1"/>
        <end position="18"/>
    </location>
</feature>
<keyword evidence="1" id="KW-0732">Signal</keyword>
<sequence length="274" mass="30413">MRFSLLTTLASPFMLAAAKLIIDFKGGDHPSTLGVVELEGQDLGCKLTSTGNATFIRTEKDPVTGTDALHYYRDPHFRRAEVKAMAEADNKAVEDKTYYIGYNFRLEKAHESLKWDKEVAPKHKIPLYVHFNSDLITEYTIPGTDCSSREIVWTDPVSAGKTSHSLGFINTNNKGKGWLEFYLDGKEQKFNAAQGGGNRLENAFLLTGDTSPKFGIYRGEAAGSSNDGNRYCPPSRVYTGEVAPDGTDRIFNSYAYRVKISDTSLEEVKEAARL</sequence>
<evidence type="ECO:0008006" key="4">
    <source>
        <dbReference type="Google" id="ProtNLM"/>
    </source>
</evidence>
<organism evidence="2 3">
    <name type="scientific">Tuber borchii</name>
    <name type="common">White truffle</name>
    <dbReference type="NCBI Taxonomy" id="42251"/>
    <lineage>
        <taxon>Eukaryota</taxon>
        <taxon>Fungi</taxon>
        <taxon>Dikarya</taxon>
        <taxon>Ascomycota</taxon>
        <taxon>Pezizomycotina</taxon>
        <taxon>Pezizomycetes</taxon>
        <taxon>Pezizales</taxon>
        <taxon>Tuberaceae</taxon>
        <taxon>Tuber</taxon>
    </lineage>
</organism>
<dbReference type="Proteomes" id="UP000244722">
    <property type="component" value="Unassembled WGS sequence"/>
</dbReference>
<reference evidence="2 3" key="1">
    <citation type="submission" date="2017-04" db="EMBL/GenBank/DDBJ databases">
        <title>Draft genome sequence of Tuber borchii Vittad., a whitish edible truffle.</title>
        <authorList>
            <consortium name="DOE Joint Genome Institute"/>
            <person name="Murat C."/>
            <person name="Kuo A."/>
            <person name="Barry K.W."/>
            <person name="Clum A."/>
            <person name="Dockter R.B."/>
            <person name="Fauchery L."/>
            <person name="Iotti M."/>
            <person name="Kohler A."/>
            <person name="Labutti K."/>
            <person name="Lindquist E.A."/>
            <person name="Lipzen A."/>
            <person name="Ohm R.A."/>
            <person name="Wang M."/>
            <person name="Grigoriev I.V."/>
            <person name="Zambonelli A."/>
            <person name="Martin F.M."/>
        </authorList>
    </citation>
    <scope>NUCLEOTIDE SEQUENCE [LARGE SCALE GENOMIC DNA]</scope>
    <source>
        <strain evidence="2 3">Tbo3840</strain>
    </source>
</reference>
<evidence type="ECO:0000256" key="1">
    <source>
        <dbReference type="SAM" id="SignalP"/>
    </source>
</evidence>
<protein>
    <recommendedName>
        <fullName evidence="4">Concanavalin A-like lectin/glucanase domain-containing protein</fullName>
    </recommendedName>
</protein>
<feature type="chain" id="PRO_5015774201" description="Concanavalin A-like lectin/glucanase domain-containing protein" evidence="1">
    <location>
        <begin position="19"/>
        <end position="274"/>
    </location>
</feature>